<organism evidence="1 2">
    <name type="scientific">Enterospora canceri</name>
    <dbReference type="NCBI Taxonomy" id="1081671"/>
    <lineage>
        <taxon>Eukaryota</taxon>
        <taxon>Fungi</taxon>
        <taxon>Fungi incertae sedis</taxon>
        <taxon>Microsporidia</taxon>
        <taxon>Enterocytozoonidae</taxon>
        <taxon>Enterospora</taxon>
    </lineage>
</organism>
<name>A0A1Y1S8N0_9MICR</name>
<dbReference type="VEuPathDB" id="MicrosporidiaDB:ECANGB1_610"/>
<comment type="caution">
    <text evidence="1">The sequence shown here is derived from an EMBL/GenBank/DDBJ whole genome shotgun (WGS) entry which is preliminary data.</text>
</comment>
<reference evidence="1 2" key="1">
    <citation type="journal article" date="2017" name="Environ. Microbiol.">
        <title>Decay of the glycolytic pathway and adaptation to intranuclear parasitism within Enterocytozoonidae microsporidia.</title>
        <authorList>
            <person name="Wiredu Boakye D."/>
            <person name="Jaroenlak P."/>
            <person name="Prachumwat A."/>
            <person name="Williams T.A."/>
            <person name="Bateman K.S."/>
            <person name="Itsathitphaisarn O."/>
            <person name="Sritunyalucksana K."/>
            <person name="Paszkiewicz K.H."/>
            <person name="Moore K.A."/>
            <person name="Stentiford G.D."/>
            <person name="Williams B.A."/>
        </authorList>
    </citation>
    <scope>NUCLEOTIDE SEQUENCE [LARGE SCALE GENOMIC DNA]</scope>
    <source>
        <strain evidence="1 2">GB1</strain>
    </source>
</reference>
<gene>
    <name evidence="1" type="ORF">ECANGB1_610</name>
</gene>
<dbReference type="EMBL" id="LWDP01000017">
    <property type="protein sequence ID" value="ORD94531.1"/>
    <property type="molecule type" value="Genomic_DNA"/>
</dbReference>
<proteinExistence type="predicted"/>
<evidence type="ECO:0000313" key="1">
    <source>
        <dbReference type="EMBL" id="ORD94531.1"/>
    </source>
</evidence>
<dbReference type="Proteomes" id="UP000192639">
    <property type="component" value="Unassembled WGS sequence"/>
</dbReference>
<evidence type="ECO:0000313" key="2">
    <source>
        <dbReference type="Proteomes" id="UP000192639"/>
    </source>
</evidence>
<dbReference type="AlphaFoldDB" id="A0A1Y1S8N0"/>
<keyword evidence="2" id="KW-1185">Reference proteome</keyword>
<accession>A0A1Y1S8N0</accession>
<dbReference type="OrthoDB" id="10441465at2759"/>
<protein>
    <submittedName>
        <fullName evidence="1">Uncharacterized protein</fullName>
    </submittedName>
</protein>
<sequence>MYSDFEEMNEKMKIGKLLANGTSTTREAKETLNELSIFISSYALAMIKENKNPGKLSKEDVDDVFNTLN</sequence>